<evidence type="ECO:0000256" key="1">
    <source>
        <dbReference type="ARBA" id="ARBA00004123"/>
    </source>
</evidence>
<dbReference type="GO" id="GO:0003743">
    <property type="term" value="F:translation initiation factor activity"/>
    <property type="evidence" value="ECO:0007669"/>
    <property type="project" value="UniProtKB-KW"/>
</dbReference>
<dbReference type="PANTHER" id="PTHR13900">
    <property type="entry name" value="TRANSCRIPTION INITIATION FACTOR TFIID"/>
    <property type="match status" value="1"/>
</dbReference>
<keyword evidence="2" id="KW-0539">Nucleus</keyword>
<dbReference type="InterPro" id="IPR022591">
    <property type="entry name" value="TAF1_HAT_dom"/>
</dbReference>
<accession>A0A1R1YQV2</accession>
<dbReference type="EMBL" id="LSSM01000334">
    <property type="protein sequence ID" value="OMJ29262.1"/>
    <property type="molecule type" value="Genomic_DNA"/>
</dbReference>
<evidence type="ECO:0000256" key="2">
    <source>
        <dbReference type="ARBA" id="ARBA00023242"/>
    </source>
</evidence>
<evidence type="ECO:0000256" key="3">
    <source>
        <dbReference type="SAM" id="MobiDB-lite"/>
    </source>
</evidence>
<keyword evidence="6" id="KW-1185">Reference proteome</keyword>
<keyword evidence="5" id="KW-0648">Protein biosynthesis</keyword>
<feature type="region of interest" description="Disordered" evidence="3">
    <location>
        <begin position="164"/>
        <end position="198"/>
    </location>
</feature>
<keyword evidence="5" id="KW-0396">Initiation factor</keyword>
<dbReference type="Pfam" id="PF12157">
    <property type="entry name" value="DUF3591"/>
    <property type="match status" value="1"/>
</dbReference>
<feature type="compositionally biased region" description="Low complexity" evidence="3">
    <location>
        <begin position="166"/>
        <end position="181"/>
    </location>
</feature>
<dbReference type="AlphaFoldDB" id="A0A1R1YQV2"/>
<comment type="subcellular location">
    <subcellularLocation>
        <location evidence="1">Nucleus</location>
    </subcellularLocation>
</comment>
<dbReference type="GO" id="GO:0017025">
    <property type="term" value="F:TBP-class protein binding"/>
    <property type="evidence" value="ECO:0007669"/>
    <property type="project" value="InterPro"/>
</dbReference>
<dbReference type="InterPro" id="IPR040240">
    <property type="entry name" value="TAF1"/>
</dbReference>
<dbReference type="OrthoDB" id="5752at2759"/>
<feature type="region of interest" description="Disordered" evidence="3">
    <location>
        <begin position="59"/>
        <end position="97"/>
    </location>
</feature>
<evidence type="ECO:0000259" key="4">
    <source>
        <dbReference type="Pfam" id="PF12157"/>
    </source>
</evidence>
<protein>
    <submittedName>
        <fullName evidence="5">Transcription initiation factor TFIID subunit 1</fullName>
    </submittedName>
</protein>
<organism evidence="5 6">
    <name type="scientific">Smittium culicis</name>
    <dbReference type="NCBI Taxonomy" id="133412"/>
    <lineage>
        <taxon>Eukaryota</taxon>
        <taxon>Fungi</taxon>
        <taxon>Fungi incertae sedis</taxon>
        <taxon>Zoopagomycota</taxon>
        <taxon>Kickxellomycotina</taxon>
        <taxon>Harpellomycetes</taxon>
        <taxon>Harpellales</taxon>
        <taxon>Legeriomycetaceae</taxon>
        <taxon>Smittium</taxon>
    </lineage>
</organism>
<name>A0A1R1YQV2_9FUNG</name>
<dbReference type="GO" id="GO:0051123">
    <property type="term" value="P:RNA polymerase II preinitiation complex assembly"/>
    <property type="evidence" value="ECO:0007669"/>
    <property type="project" value="TreeGrafter"/>
</dbReference>
<dbReference type="GO" id="GO:0016251">
    <property type="term" value="F:RNA polymerase II general transcription initiation factor activity"/>
    <property type="evidence" value="ECO:0007669"/>
    <property type="project" value="InterPro"/>
</dbReference>
<evidence type="ECO:0000313" key="5">
    <source>
        <dbReference type="EMBL" id="OMJ29262.1"/>
    </source>
</evidence>
<evidence type="ECO:0000313" key="6">
    <source>
        <dbReference type="Proteomes" id="UP000187429"/>
    </source>
</evidence>
<gene>
    <name evidence="5" type="ORF">AYI69_g1238</name>
</gene>
<dbReference type="GO" id="GO:0005669">
    <property type="term" value="C:transcription factor TFIID complex"/>
    <property type="evidence" value="ECO:0007669"/>
    <property type="project" value="InterPro"/>
</dbReference>
<comment type="caution">
    <text evidence="5">The sequence shown here is derived from an EMBL/GenBank/DDBJ whole genome shotgun (WGS) entry which is preliminary data.</text>
</comment>
<sequence>MSLNFLFGNVDEEGQLDLEGIDDSFKEALAEVGSAGDAGNSNSFLELALGGGGFSMDQSSILGDSESDSNFKTPSKKTKKKRKYSQQDDFDISDASLPKSNADYSPFLKNRSISPERHSDSIVADPSAIDYSNIDEAFSDSDDLFDSKNDKSLYELNRRSEFTDYDSASNSDSNASDFSDAQPKNINTSLSDQIEPTSPSLAANNDLNLVSHTSNLIDIIKTGKPLKFTDIFGSYIEKKTRHHKKNKLITFSKYPKSNYSSLINSTINNLDYKKLSSIAINDQSLTNKENISKIPKSEIKPKHNGLDDIYSLSCENSSSKTIKIPFGIELDDWEDKIIWDENDLKNTKISTSNIPTIDQSGKIIKPINTLFDSGDWVNDIIWDLSLKNKRISVATNTNDPLMIIDILEQKNLPSANLSNDKDKYSLEASIDKFNLSNDLFYDALQEGKVQRVRQTFGQLLVKHSLPSVHLQPPLFRIKFSRHELRNWHRPKLTLLPKHSLTENGTFQKLLIKFSKVKSKKKKKKSKNLASSINDDTLWSASDITLRDSAEMILVEYSEEFPPIMSNVGMGAALVNYYRKTEEQDNHIPDVSLGDLFILGIADASPFLNFGNGATIFAQTGKIFSEREQEEANRFSRDSI</sequence>
<dbReference type="PANTHER" id="PTHR13900:SF0">
    <property type="entry name" value="TRANSCRIPTION INITIATION FACTOR TFIID SUBUNIT 1"/>
    <property type="match status" value="1"/>
</dbReference>
<proteinExistence type="predicted"/>
<dbReference type="Proteomes" id="UP000187429">
    <property type="component" value="Unassembled WGS sequence"/>
</dbReference>
<feature type="domain" description="Transcription initiation factor TFIID subunit 1 histone acetyltransferase" evidence="4">
    <location>
        <begin position="433"/>
        <end position="611"/>
    </location>
</feature>
<reference evidence="6" key="1">
    <citation type="submission" date="2017-01" db="EMBL/GenBank/DDBJ databases">
        <authorList>
            <person name="Wang Y."/>
            <person name="White M."/>
            <person name="Kvist S."/>
            <person name="Moncalvo J.-M."/>
        </authorList>
    </citation>
    <scope>NUCLEOTIDE SEQUENCE [LARGE SCALE GENOMIC DNA]</scope>
    <source>
        <strain evidence="6">ID-206-W2</strain>
    </source>
</reference>
<feature type="compositionally biased region" description="Polar residues" evidence="3">
    <location>
        <begin position="182"/>
        <end position="198"/>
    </location>
</feature>
<feature type="compositionally biased region" description="Basic residues" evidence="3">
    <location>
        <begin position="74"/>
        <end position="84"/>
    </location>
</feature>
<dbReference type="GO" id="GO:0004402">
    <property type="term" value="F:histone acetyltransferase activity"/>
    <property type="evidence" value="ECO:0007669"/>
    <property type="project" value="InterPro"/>
</dbReference>